<dbReference type="SUPFAM" id="SSF52266">
    <property type="entry name" value="SGNH hydrolase"/>
    <property type="match status" value="1"/>
</dbReference>
<protein>
    <submittedName>
        <fullName evidence="5">Lipase</fullName>
    </submittedName>
</protein>
<proteinExistence type="predicted"/>
<dbReference type="GO" id="GO:0019433">
    <property type="term" value="P:triglyceride catabolic process"/>
    <property type="evidence" value="ECO:0007669"/>
    <property type="project" value="TreeGrafter"/>
</dbReference>
<evidence type="ECO:0000313" key="6">
    <source>
        <dbReference type="Proteomes" id="UP001165074"/>
    </source>
</evidence>
<dbReference type="GO" id="GO:0004806">
    <property type="term" value="F:triacylglycerol lipase activity"/>
    <property type="evidence" value="ECO:0007669"/>
    <property type="project" value="TreeGrafter"/>
</dbReference>
<sequence length="297" mass="31209">MRRWSALAAVLAPLVTMTAVPAAHAARRPTAAALVTGGRYVAMGDSFTAGPMIPRQHGKPFACLRSDHNYPSLLARALKAGEFADVSCTAATITDLFQPQHVLFGENPAQLSAVTPDTALVTVGIGGNDIGFSRTFYTCAGLSITAPKGAPCMKHFGTTLTDRVAAAAPRIATVISTIHARAPHAVVVVVGYLRILPSDTGCWPSVPAAAGDVPYLDRVERSLNHMLAEEARRGGALFVDDYRGGTGHDMCAHARRWVEPILISHAAAPIHPNAIGMRVVADRVLATLAAARAAADR</sequence>
<reference evidence="5" key="1">
    <citation type="submission" date="2023-03" db="EMBL/GenBank/DDBJ databases">
        <title>Actinoallomurus iriomotensis NBRC 103684.</title>
        <authorList>
            <person name="Ichikawa N."/>
            <person name="Sato H."/>
            <person name="Tonouchi N."/>
        </authorList>
    </citation>
    <scope>NUCLEOTIDE SEQUENCE</scope>
    <source>
        <strain evidence="5">NBRC 103684</strain>
    </source>
</reference>
<dbReference type="CDD" id="cd01823">
    <property type="entry name" value="SEST_like"/>
    <property type="match status" value="1"/>
</dbReference>
<feature type="disulfide bond" evidence="2">
    <location>
        <begin position="63"/>
        <end position="88"/>
    </location>
</feature>
<dbReference type="EMBL" id="BSTK01000010">
    <property type="protein sequence ID" value="GLY88524.1"/>
    <property type="molecule type" value="Genomic_DNA"/>
</dbReference>
<feature type="chain" id="PRO_5040722998" evidence="3">
    <location>
        <begin position="26"/>
        <end position="297"/>
    </location>
</feature>
<accession>A0A9W6W2K0</accession>
<evidence type="ECO:0000256" key="1">
    <source>
        <dbReference type="PIRSR" id="PIRSR637460-1"/>
    </source>
</evidence>
<dbReference type="PANTHER" id="PTHR37981">
    <property type="entry name" value="LIPASE 2"/>
    <property type="match status" value="1"/>
</dbReference>
<feature type="domain" description="SGNH hydrolase-type esterase" evidence="4">
    <location>
        <begin position="42"/>
        <end position="278"/>
    </location>
</feature>
<comment type="caution">
    <text evidence="5">The sequence shown here is derived from an EMBL/GenBank/DDBJ whole genome shotgun (WGS) entry which is preliminary data.</text>
</comment>
<keyword evidence="6" id="KW-1185">Reference proteome</keyword>
<keyword evidence="2" id="KW-1015">Disulfide bond</keyword>
<dbReference type="Gene3D" id="3.40.50.1110">
    <property type="entry name" value="SGNH hydrolase"/>
    <property type="match status" value="1"/>
</dbReference>
<evidence type="ECO:0000259" key="4">
    <source>
        <dbReference type="Pfam" id="PF13472"/>
    </source>
</evidence>
<dbReference type="InterPro" id="IPR037460">
    <property type="entry name" value="SEST-like"/>
</dbReference>
<feature type="disulfide bond" evidence="2">
    <location>
        <begin position="139"/>
        <end position="152"/>
    </location>
</feature>
<dbReference type="InterPro" id="IPR013830">
    <property type="entry name" value="SGNH_hydro"/>
</dbReference>
<feature type="signal peptide" evidence="3">
    <location>
        <begin position="1"/>
        <end position="25"/>
    </location>
</feature>
<feature type="disulfide bond" evidence="2">
    <location>
        <begin position="202"/>
        <end position="251"/>
    </location>
</feature>
<dbReference type="InterPro" id="IPR036514">
    <property type="entry name" value="SGNH_hydro_sf"/>
</dbReference>
<dbReference type="AlphaFoldDB" id="A0A9W6W2K0"/>
<keyword evidence="3" id="KW-0732">Signal</keyword>
<organism evidence="5 6">
    <name type="scientific">Actinoallomurus iriomotensis</name>
    <dbReference type="NCBI Taxonomy" id="478107"/>
    <lineage>
        <taxon>Bacteria</taxon>
        <taxon>Bacillati</taxon>
        <taxon>Actinomycetota</taxon>
        <taxon>Actinomycetes</taxon>
        <taxon>Streptosporangiales</taxon>
        <taxon>Thermomonosporaceae</taxon>
        <taxon>Actinoallomurus</taxon>
    </lineage>
</organism>
<gene>
    <name evidence="5" type="ORF">Airi02_064530</name>
</gene>
<evidence type="ECO:0000313" key="5">
    <source>
        <dbReference type="EMBL" id="GLY88524.1"/>
    </source>
</evidence>
<evidence type="ECO:0000256" key="2">
    <source>
        <dbReference type="PIRSR" id="PIRSR637460-2"/>
    </source>
</evidence>
<dbReference type="RefSeq" id="WP_285578324.1">
    <property type="nucleotide sequence ID" value="NZ_BSTK01000010.1"/>
</dbReference>
<dbReference type="Proteomes" id="UP001165074">
    <property type="component" value="Unassembled WGS sequence"/>
</dbReference>
<name>A0A9W6W2K0_9ACTN</name>
<feature type="active site" description="Nucleophile" evidence="1">
    <location>
        <position position="46"/>
    </location>
</feature>
<feature type="active site" evidence="1">
    <location>
        <position position="271"/>
    </location>
</feature>
<dbReference type="PANTHER" id="PTHR37981:SF1">
    <property type="entry name" value="SGNH HYDROLASE-TYPE ESTERASE DOMAIN-CONTAINING PROTEIN"/>
    <property type="match status" value="1"/>
</dbReference>
<dbReference type="Pfam" id="PF13472">
    <property type="entry name" value="Lipase_GDSL_2"/>
    <property type="match status" value="1"/>
</dbReference>
<evidence type="ECO:0000256" key="3">
    <source>
        <dbReference type="SAM" id="SignalP"/>
    </source>
</evidence>